<name>A0A2B7XN62_9EURO</name>
<protein>
    <recommendedName>
        <fullName evidence="3">Phytanoyl-CoA dioxygenase</fullName>
    </recommendedName>
</protein>
<sequence>MAKSGLGQAGQATAIKLVEVQRIDRSGVSSIIRAITQDGCCIIKDFTDTETLKKANEEVRPYLKQINLGRAIYFPQRPDDLTSHFVDKTTSVYYGETKHTYTSEAICSIGITFDIGTGGKAQRLHRDDKNFHVDHEDQTKMGYRVGLDVMMAVTVPGVKTTYENRETLAIPGRHLWGSDRAPKAEEAILAEMETGDAWVMLGGLYHAGGANII</sequence>
<dbReference type="Proteomes" id="UP000223968">
    <property type="component" value="Unassembled WGS sequence"/>
</dbReference>
<comment type="caution">
    <text evidence="1">The sequence shown here is derived from an EMBL/GenBank/DDBJ whole genome shotgun (WGS) entry which is preliminary data.</text>
</comment>
<evidence type="ECO:0000313" key="1">
    <source>
        <dbReference type="EMBL" id="PGH13214.1"/>
    </source>
</evidence>
<evidence type="ECO:0000313" key="2">
    <source>
        <dbReference type="Proteomes" id="UP000223968"/>
    </source>
</evidence>
<dbReference type="Pfam" id="PF05721">
    <property type="entry name" value="PhyH"/>
    <property type="match status" value="1"/>
</dbReference>
<dbReference type="STRING" id="1447875.A0A2B7XN62"/>
<dbReference type="SUPFAM" id="SSF51197">
    <property type="entry name" value="Clavaminate synthase-like"/>
    <property type="match status" value="1"/>
</dbReference>
<dbReference type="InterPro" id="IPR008775">
    <property type="entry name" value="Phytyl_CoA_dOase-like"/>
</dbReference>
<dbReference type="EMBL" id="PDNB01000048">
    <property type="protein sequence ID" value="PGH13214.1"/>
    <property type="molecule type" value="Genomic_DNA"/>
</dbReference>
<organism evidence="1 2">
    <name type="scientific">Helicocarpus griseus UAMH5409</name>
    <dbReference type="NCBI Taxonomy" id="1447875"/>
    <lineage>
        <taxon>Eukaryota</taxon>
        <taxon>Fungi</taxon>
        <taxon>Dikarya</taxon>
        <taxon>Ascomycota</taxon>
        <taxon>Pezizomycotina</taxon>
        <taxon>Eurotiomycetes</taxon>
        <taxon>Eurotiomycetidae</taxon>
        <taxon>Onygenales</taxon>
        <taxon>Ajellomycetaceae</taxon>
        <taxon>Helicocarpus</taxon>
    </lineage>
</organism>
<evidence type="ECO:0008006" key="3">
    <source>
        <dbReference type="Google" id="ProtNLM"/>
    </source>
</evidence>
<keyword evidence="2" id="KW-1185">Reference proteome</keyword>
<reference evidence="1 2" key="1">
    <citation type="submission" date="2017-10" db="EMBL/GenBank/DDBJ databases">
        <title>Comparative genomics in systemic dimorphic fungi from Ajellomycetaceae.</title>
        <authorList>
            <person name="Munoz J.F."/>
            <person name="Mcewen J.G."/>
            <person name="Clay O.K."/>
            <person name="Cuomo C.A."/>
        </authorList>
    </citation>
    <scope>NUCLEOTIDE SEQUENCE [LARGE SCALE GENOMIC DNA]</scope>
    <source>
        <strain evidence="1 2">UAMH5409</strain>
    </source>
</reference>
<proteinExistence type="predicted"/>
<dbReference type="AlphaFoldDB" id="A0A2B7XN62"/>
<dbReference type="Gene3D" id="2.60.120.620">
    <property type="entry name" value="q2cbj1_9rhob like domain"/>
    <property type="match status" value="1"/>
</dbReference>
<accession>A0A2B7XN62</accession>
<dbReference type="OrthoDB" id="445007at2759"/>
<gene>
    <name evidence="1" type="ORF">AJ79_03772</name>
</gene>